<dbReference type="AlphaFoldDB" id="A0A1I6HKS0"/>
<dbReference type="EMBL" id="FOYS01000003">
    <property type="protein sequence ID" value="SFR55032.1"/>
    <property type="molecule type" value="Genomic_DNA"/>
</dbReference>
<accession>A0A1I6HKS0</accession>
<proteinExistence type="predicted"/>
<name>A0A1I6HKS0_9EURY</name>
<protein>
    <submittedName>
        <fullName evidence="2">Uncharacterized protein</fullName>
    </submittedName>
</protein>
<evidence type="ECO:0000313" key="3">
    <source>
        <dbReference type="Proteomes" id="UP000243250"/>
    </source>
</evidence>
<feature type="region of interest" description="Disordered" evidence="1">
    <location>
        <begin position="237"/>
        <end position="270"/>
    </location>
</feature>
<dbReference type="OrthoDB" id="178000at2157"/>
<keyword evidence="3" id="KW-1185">Reference proteome</keyword>
<sequence length="270" mass="29793">MGGERVETTSDELERWAEQKASELGTSRADVTARALAAYRMVDESRERGPNPLRRVQERLTAVDGRVSSVETDLDEKVTDLRNRVIQVKREADAKAPEAHAHPELQDTIDDALDAVDDVANDVSALERRMDRGFENYEDILEYLTDATEETEDRLEAAVGVVVELRRRVEDLEGFDAERAAVGDLKREANRAGVSTAKCESCSETVKIALLEAPYCPHCGETLAGVEPKRRLLGSSWLTTGTRPALEEPETEEGDRTASTGESGFEWGGT</sequence>
<evidence type="ECO:0000313" key="2">
    <source>
        <dbReference type="EMBL" id="SFR55032.1"/>
    </source>
</evidence>
<reference evidence="3" key="1">
    <citation type="submission" date="2016-10" db="EMBL/GenBank/DDBJ databases">
        <authorList>
            <person name="Varghese N."/>
            <person name="Submissions S."/>
        </authorList>
    </citation>
    <scope>NUCLEOTIDE SEQUENCE [LARGE SCALE GENOMIC DNA]</scope>
    <source>
        <strain evidence="3">CGMCC 1.8711</strain>
    </source>
</reference>
<gene>
    <name evidence="2" type="ORF">SAMN04488124_2349</name>
</gene>
<dbReference type="STRING" id="555875.SAMN04488124_2349"/>
<dbReference type="Proteomes" id="UP000243250">
    <property type="component" value="Unassembled WGS sequence"/>
</dbReference>
<dbReference type="RefSeq" id="WP_089880904.1">
    <property type="nucleotide sequence ID" value="NZ_FOYS01000003.1"/>
</dbReference>
<evidence type="ECO:0000256" key="1">
    <source>
        <dbReference type="SAM" id="MobiDB-lite"/>
    </source>
</evidence>
<organism evidence="2 3">
    <name type="scientific">Halogeometricum limi</name>
    <dbReference type="NCBI Taxonomy" id="555875"/>
    <lineage>
        <taxon>Archaea</taxon>
        <taxon>Methanobacteriati</taxon>
        <taxon>Methanobacteriota</taxon>
        <taxon>Stenosarchaea group</taxon>
        <taxon>Halobacteria</taxon>
        <taxon>Halobacteriales</taxon>
        <taxon>Haloferacaceae</taxon>
        <taxon>Halogeometricum</taxon>
    </lineage>
</organism>